<dbReference type="InParanoid" id="A0A0C3FRA6"/>
<dbReference type="GO" id="GO:0016020">
    <property type="term" value="C:membrane"/>
    <property type="evidence" value="ECO:0007669"/>
    <property type="project" value="UniProtKB-SubCell"/>
</dbReference>
<dbReference type="SUPFAM" id="SSF103473">
    <property type="entry name" value="MFS general substrate transporter"/>
    <property type="match status" value="1"/>
</dbReference>
<evidence type="ECO:0000256" key="1">
    <source>
        <dbReference type="ARBA" id="ARBA00004141"/>
    </source>
</evidence>
<feature type="transmembrane region" description="Helical" evidence="4">
    <location>
        <begin position="405"/>
        <end position="426"/>
    </location>
</feature>
<dbReference type="STRING" id="765440.A0A0C3FRA6"/>
<dbReference type="HOGENOM" id="CLU_001265_1_2_1"/>
<dbReference type="InterPro" id="IPR020846">
    <property type="entry name" value="MFS_dom"/>
</dbReference>
<dbReference type="InterPro" id="IPR011701">
    <property type="entry name" value="MFS"/>
</dbReference>
<dbReference type="GO" id="GO:0022857">
    <property type="term" value="F:transmembrane transporter activity"/>
    <property type="evidence" value="ECO:0007669"/>
    <property type="project" value="InterPro"/>
</dbReference>
<feature type="transmembrane region" description="Helical" evidence="4">
    <location>
        <begin position="171"/>
        <end position="192"/>
    </location>
</feature>
<feature type="transmembrane region" description="Helical" evidence="4">
    <location>
        <begin position="270"/>
        <end position="292"/>
    </location>
</feature>
<proteinExistence type="inferred from homology"/>
<keyword evidence="7" id="KW-1185">Reference proteome</keyword>
<feature type="transmembrane region" description="Helical" evidence="4">
    <location>
        <begin position="342"/>
        <end position="359"/>
    </location>
</feature>
<dbReference type="PANTHER" id="PTHR11360:SF284">
    <property type="entry name" value="EG:103B4.3 PROTEIN-RELATED"/>
    <property type="match status" value="1"/>
</dbReference>
<name>A0A0C3FRA6_PILCF</name>
<accession>A0A0C3FRA6</accession>
<dbReference type="Pfam" id="PF07690">
    <property type="entry name" value="MFS_1"/>
    <property type="match status" value="1"/>
</dbReference>
<comment type="similarity">
    <text evidence="2">Belongs to the major facilitator superfamily. Monocarboxylate porter (TC 2.A.1.13) family.</text>
</comment>
<feature type="region of interest" description="Disordered" evidence="3">
    <location>
        <begin position="13"/>
        <end position="36"/>
    </location>
</feature>
<feature type="transmembrane region" description="Helical" evidence="4">
    <location>
        <begin position="140"/>
        <end position="159"/>
    </location>
</feature>
<evidence type="ECO:0000256" key="3">
    <source>
        <dbReference type="SAM" id="MobiDB-lite"/>
    </source>
</evidence>
<feature type="transmembrane region" description="Helical" evidence="4">
    <location>
        <begin position="229"/>
        <end position="249"/>
    </location>
</feature>
<sequence>MNAIKSSLPEVYNLPSLSQNRPNSDTSQSASRLEREGTRQAIHPLTEEVAPENAATDQRPTRRYQIMLLLSGFFMTFHVIGINFIYGVFQDFYTSPQSNIKDAQGQDALVSLVGSIATGLTWSGSIFVNPMIARFQNVKLITLSGAFIMSLGLFLASYSTKIWHLYLTQSLLYGIGSSMYYFPIMALTPVYFDRHRGFAMGFVLAGSGIGGLVLAPLLRFLLDRVGVQWALKILAIWNFVIALPVSLVIRQKPGFGARAADRGTMINKALMTKGTFVSQSLGAFLQASGNVVPLYYMTTYSTSVLSWSSSTGSLILAMNNAVNSISRVLMGILADRVGRQNTMVASVILSGLSVLALWYEAPRARFIAFVVFYGILAGGYNALLPTTITEVYGTQHYARVNGFIYFIRGIGAIFGAPIAGVILGSHTRGAVVNMGLGALRKRYNDVVIYDAALLLAAGMCMAYVRWLDARDKGRWTWKA</sequence>
<feature type="transmembrane region" description="Helical" evidence="4">
    <location>
        <begin position="199"/>
        <end position="217"/>
    </location>
</feature>
<keyword evidence="4" id="KW-0812">Transmembrane</keyword>
<feature type="transmembrane region" description="Helical" evidence="4">
    <location>
        <begin position="446"/>
        <end position="464"/>
    </location>
</feature>
<feature type="transmembrane region" description="Helical" evidence="4">
    <location>
        <begin position="109"/>
        <end position="128"/>
    </location>
</feature>
<dbReference type="EMBL" id="KN832995">
    <property type="protein sequence ID" value="KIM82234.1"/>
    <property type="molecule type" value="Genomic_DNA"/>
</dbReference>
<evidence type="ECO:0000313" key="6">
    <source>
        <dbReference type="EMBL" id="KIM82234.1"/>
    </source>
</evidence>
<dbReference type="OrthoDB" id="2213137at2759"/>
<keyword evidence="4" id="KW-0472">Membrane</keyword>
<keyword evidence="4" id="KW-1133">Transmembrane helix</keyword>
<feature type="compositionally biased region" description="Polar residues" evidence="3">
    <location>
        <begin position="15"/>
        <end position="31"/>
    </location>
</feature>
<gene>
    <name evidence="6" type="ORF">PILCRDRAFT_820618</name>
</gene>
<dbReference type="AlphaFoldDB" id="A0A0C3FRA6"/>
<protein>
    <recommendedName>
        <fullName evidence="5">Major facilitator superfamily (MFS) profile domain-containing protein</fullName>
    </recommendedName>
</protein>
<dbReference type="PROSITE" id="PS50850">
    <property type="entry name" value="MFS"/>
    <property type="match status" value="1"/>
</dbReference>
<evidence type="ECO:0000259" key="5">
    <source>
        <dbReference type="PROSITE" id="PS50850"/>
    </source>
</evidence>
<evidence type="ECO:0000256" key="2">
    <source>
        <dbReference type="ARBA" id="ARBA00006727"/>
    </source>
</evidence>
<feature type="transmembrane region" description="Helical" evidence="4">
    <location>
        <begin position="66"/>
        <end position="89"/>
    </location>
</feature>
<evidence type="ECO:0000256" key="4">
    <source>
        <dbReference type="SAM" id="Phobius"/>
    </source>
</evidence>
<comment type="subcellular location">
    <subcellularLocation>
        <location evidence="1">Membrane</location>
        <topology evidence="1">Multi-pass membrane protein</topology>
    </subcellularLocation>
</comment>
<reference evidence="7" key="2">
    <citation type="submission" date="2015-01" db="EMBL/GenBank/DDBJ databases">
        <title>Evolutionary Origins and Diversification of the Mycorrhizal Mutualists.</title>
        <authorList>
            <consortium name="DOE Joint Genome Institute"/>
            <consortium name="Mycorrhizal Genomics Consortium"/>
            <person name="Kohler A."/>
            <person name="Kuo A."/>
            <person name="Nagy L.G."/>
            <person name="Floudas D."/>
            <person name="Copeland A."/>
            <person name="Barry K.W."/>
            <person name="Cichocki N."/>
            <person name="Veneault-Fourrey C."/>
            <person name="LaButti K."/>
            <person name="Lindquist E.A."/>
            <person name="Lipzen A."/>
            <person name="Lundell T."/>
            <person name="Morin E."/>
            <person name="Murat C."/>
            <person name="Riley R."/>
            <person name="Ohm R."/>
            <person name="Sun H."/>
            <person name="Tunlid A."/>
            <person name="Henrissat B."/>
            <person name="Grigoriev I.V."/>
            <person name="Hibbett D.S."/>
            <person name="Martin F."/>
        </authorList>
    </citation>
    <scope>NUCLEOTIDE SEQUENCE [LARGE SCALE GENOMIC DNA]</scope>
    <source>
        <strain evidence="7">F 1598</strain>
    </source>
</reference>
<dbReference type="InterPro" id="IPR036259">
    <property type="entry name" value="MFS_trans_sf"/>
</dbReference>
<feature type="domain" description="Major facilitator superfamily (MFS) profile" evidence="5">
    <location>
        <begin position="64"/>
        <end position="470"/>
    </location>
</feature>
<dbReference type="Gene3D" id="1.20.1250.20">
    <property type="entry name" value="MFS general substrate transporter like domains"/>
    <property type="match status" value="2"/>
</dbReference>
<dbReference type="InterPro" id="IPR050327">
    <property type="entry name" value="Proton-linked_MCT"/>
</dbReference>
<evidence type="ECO:0000313" key="7">
    <source>
        <dbReference type="Proteomes" id="UP000054166"/>
    </source>
</evidence>
<reference evidence="6 7" key="1">
    <citation type="submission" date="2014-04" db="EMBL/GenBank/DDBJ databases">
        <authorList>
            <consortium name="DOE Joint Genome Institute"/>
            <person name="Kuo A."/>
            <person name="Tarkka M."/>
            <person name="Buscot F."/>
            <person name="Kohler A."/>
            <person name="Nagy L.G."/>
            <person name="Floudas D."/>
            <person name="Copeland A."/>
            <person name="Barry K.W."/>
            <person name="Cichocki N."/>
            <person name="Veneault-Fourrey C."/>
            <person name="LaButti K."/>
            <person name="Lindquist E.A."/>
            <person name="Lipzen A."/>
            <person name="Lundell T."/>
            <person name="Morin E."/>
            <person name="Murat C."/>
            <person name="Sun H."/>
            <person name="Tunlid A."/>
            <person name="Henrissat B."/>
            <person name="Grigoriev I.V."/>
            <person name="Hibbett D.S."/>
            <person name="Martin F."/>
            <person name="Nordberg H.P."/>
            <person name="Cantor M.N."/>
            <person name="Hua S.X."/>
        </authorList>
    </citation>
    <scope>NUCLEOTIDE SEQUENCE [LARGE SCALE GENOMIC DNA]</scope>
    <source>
        <strain evidence="6 7">F 1598</strain>
    </source>
</reference>
<dbReference type="Proteomes" id="UP000054166">
    <property type="component" value="Unassembled WGS sequence"/>
</dbReference>
<dbReference type="PANTHER" id="PTHR11360">
    <property type="entry name" value="MONOCARBOXYLATE TRANSPORTER"/>
    <property type="match status" value="1"/>
</dbReference>
<organism evidence="6 7">
    <name type="scientific">Piloderma croceum (strain F 1598)</name>
    <dbReference type="NCBI Taxonomy" id="765440"/>
    <lineage>
        <taxon>Eukaryota</taxon>
        <taxon>Fungi</taxon>
        <taxon>Dikarya</taxon>
        <taxon>Basidiomycota</taxon>
        <taxon>Agaricomycotina</taxon>
        <taxon>Agaricomycetes</taxon>
        <taxon>Agaricomycetidae</taxon>
        <taxon>Atheliales</taxon>
        <taxon>Atheliaceae</taxon>
        <taxon>Piloderma</taxon>
    </lineage>
</organism>
<feature type="transmembrane region" description="Helical" evidence="4">
    <location>
        <begin position="365"/>
        <end position="384"/>
    </location>
</feature>